<evidence type="ECO:0000313" key="3">
    <source>
        <dbReference type="Proteomes" id="UP001321749"/>
    </source>
</evidence>
<reference evidence="2" key="1">
    <citation type="journal article" date="2023" name="Mol. Phylogenet. Evol.">
        <title>Genome-scale phylogeny and comparative genomics of the fungal order Sordariales.</title>
        <authorList>
            <person name="Hensen N."/>
            <person name="Bonometti L."/>
            <person name="Westerberg I."/>
            <person name="Brannstrom I.O."/>
            <person name="Guillou S."/>
            <person name="Cros-Aarteil S."/>
            <person name="Calhoun S."/>
            <person name="Haridas S."/>
            <person name="Kuo A."/>
            <person name="Mondo S."/>
            <person name="Pangilinan J."/>
            <person name="Riley R."/>
            <person name="LaButti K."/>
            <person name="Andreopoulos B."/>
            <person name="Lipzen A."/>
            <person name="Chen C."/>
            <person name="Yan M."/>
            <person name="Daum C."/>
            <person name="Ng V."/>
            <person name="Clum A."/>
            <person name="Steindorff A."/>
            <person name="Ohm R.A."/>
            <person name="Martin F."/>
            <person name="Silar P."/>
            <person name="Natvig D.O."/>
            <person name="Lalanne C."/>
            <person name="Gautier V."/>
            <person name="Ament-Velasquez S.L."/>
            <person name="Kruys A."/>
            <person name="Hutchinson M.I."/>
            <person name="Powell A.J."/>
            <person name="Barry K."/>
            <person name="Miller A.N."/>
            <person name="Grigoriev I.V."/>
            <person name="Debuchy R."/>
            <person name="Gladieux P."/>
            <person name="Hiltunen Thoren M."/>
            <person name="Johannesson H."/>
        </authorList>
    </citation>
    <scope>NUCLEOTIDE SEQUENCE</scope>
    <source>
        <strain evidence="2">PSN324</strain>
    </source>
</reference>
<dbReference type="Gene3D" id="2.30.110.10">
    <property type="entry name" value="Electron Transport, Fmn-binding Protein, Chain A"/>
    <property type="match status" value="1"/>
</dbReference>
<dbReference type="AlphaFoldDB" id="A0AAV9HUI2"/>
<protein>
    <recommendedName>
        <fullName evidence="4">Flavin-nucleotide-binding protein</fullName>
    </recommendedName>
</protein>
<evidence type="ECO:0000313" key="2">
    <source>
        <dbReference type="EMBL" id="KAK4463805.1"/>
    </source>
</evidence>
<accession>A0AAV9HUI2</accession>
<dbReference type="PANTHER" id="PTHR34071">
    <property type="entry name" value="5-NITROIMIDAZOLE ANTIBIOTICS RESISTANCE PROTEIN, NIMA-FAMILY-RELATED PROTEIN-RELATED"/>
    <property type="match status" value="1"/>
</dbReference>
<keyword evidence="3" id="KW-1185">Reference proteome</keyword>
<dbReference type="SUPFAM" id="SSF50475">
    <property type="entry name" value="FMN-binding split barrel"/>
    <property type="match status" value="1"/>
</dbReference>
<dbReference type="Proteomes" id="UP001321749">
    <property type="component" value="Unassembled WGS sequence"/>
</dbReference>
<evidence type="ECO:0008006" key="4">
    <source>
        <dbReference type="Google" id="ProtNLM"/>
    </source>
</evidence>
<dbReference type="InterPro" id="IPR024747">
    <property type="entry name" value="Pyridox_Oxase-rel"/>
</dbReference>
<dbReference type="InterPro" id="IPR012349">
    <property type="entry name" value="Split_barrel_FMN-bd"/>
</dbReference>
<comment type="caution">
    <text evidence="2">The sequence shown here is derived from an EMBL/GenBank/DDBJ whole genome shotgun (WGS) entry which is preliminary data.</text>
</comment>
<gene>
    <name evidence="2" type="ORF">QBC42DRAFT_58629</name>
</gene>
<name>A0AAV9HUI2_9PEZI</name>
<dbReference type="EMBL" id="MU864955">
    <property type="protein sequence ID" value="KAK4463805.1"/>
    <property type="molecule type" value="Genomic_DNA"/>
</dbReference>
<feature type="compositionally biased region" description="Basic and acidic residues" evidence="1">
    <location>
        <begin position="253"/>
        <end position="263"/>
    </location>
</feature>
<reference evidence="2" key="2">
    <citation type="submission" date="2023-06" db="EMBL/GenBank/DDBJ databases">
        <authorList>
            <consortium name="Lawrence Berkeley National Laboratory"/>
            <person name="Mondo S.J."/>
            <person name="Hensen N."/>
            <person name="Bonometti L."/>
            <person name="Westerberg I."/>
            <person name="Brannstrom I.O."/>
            <person name="Guillou S."/>
            <person name="Cros-Aarteil S."/>
            <person name="Calhoun S."/>
            <person name="Haridas S."/>
            <person name="Kuo A."/>
            <person name="Pangilinan J."/>
            <person name="Riley R."/>
            <person name="Labutti K."/>
            <person name="Andreopoulos B."/>
            <person name="Lipzen A."/>
            <person name="Chen C."/>
            <person name="Yanf M."/>
            <person name="Daum C."/>
            <person name="Ng V."/>
            <person name="Clum A."/>
            <person name="Steindorff A."/>
            <person name="Ohm R."/>
            <person name="Martin F."/>
            <person name="Silar P."/>
            <person name="Natvig D."/>
            <person name="Lalanne C."/>
            <person name="Gautier V."/>
            <person name="Ament-Velasquez S.L."/>
            <person name="Kruys A."/>
            <person name="Hutchinson M.I."/>
            <person name="Powell A.J."/>
            <person name="Barry K."/>
            <person name="Miller A.N."/>
            <person name="Grigoriev I.V."/>
            <person name="Debuchy R."/>
            <person name="Gladieux P."/>
            <person name="Thoren M.H."/>
            <person name="Johannesson H."/>
        </authorList>
    </citation>
    <scope>NUCLEOTIDE SEQUENCE</scope>
    <source>
        <strain evidence="2">PSN324</strain>
    </source>
</reference>
<dbReference type="PANTHER" id="PTHR34071:SF2">
    <property type="entry name" value="FLAVIN-NUCLEOTIDE-BINDING PROTEIN"/>
    <property type="match status" value="1"/>
</dbReference>
<dbReference type="Pfam" id="PF12900">
    <property type="entry name" value="Pyridox_ox_2"/>
    <property type="match status" value="1"/>
</dbReference>
<sequence length="279" mass="30689">MGRQELEYPREANNTVKRYPEKAKYELETIHKIINSAQIVHVAFNAPNGEGFPSILPMIGKMGSYERPSADIGDVLDLYLHGYVSSRIINLGRSASSDSSESSESPGLPVSISAASVDGIVLALTPNAHSYNFRSALLFGHATLVTDPQEKLYAMELVTNSVAPRRWQTSRTPPNAGEMASTSILRVKIRNGSAKVRVGGPNDSREDMENSAMREKVWAGVIPVHTVLGEAVPAAYNVAGDKMPEYLDEWRREENEENERYAREVSGLKYPGGKKEQAI</sequence>
<proteinExistence type="predicted"/>
<feature type="region of interest" description="Disordered" evidence="1">
    <location>
        <begin position="253"/>
        <end position="279"/>
    </location>
</feature>
<evidence type="ECO:0000256" key="1">
    <source>
        <dbReference type="SAM" id="MobiDB-lite"/>
    </source>
</evidence>
<organism evidence="2 3">
    <name type="scientific">Cladorrhinum samala</name>
    <dbReference type="NCBI Taxonomy" id="585594"/>
    <lineage>
        <taxon>Eukaryota</taxon>
        <taxon>Fungi</taxon>
        <taxon>Dikarya</taxon>
        <taxon>Ascomycota</taxon>
        <taxon>Pezizomycotina</taxon>
        <taxon>Sordariomycetes</taxon>
        <taxon>Sordariomycetidae</taxon>
        <taxon>Sordariales</taxon>
        <taxon>Podosporaceae</taxon>
        <taxon>Cladorrhinum</taxon>
    </lineage>
</organism>